<sequence length="37" mass="4353">MPSDSVVIKQSGMSLKWRAYIIVRIDRISRSPAYKWN</sequence>
<proteinExistence type="predicted"/>
<reference evidence="1" key="1">
    <citation type="submission" date="2014-05" db="EMBL/GenBank/DDBJ databases">
        <authorList>
            <person name="Chronopoulou M."/>
        </authorList>
    </citation>
    <scope>NUCLEOTIDE SEQUENCE</scope>
    <source>
        <tissue evidence="1">Whole organism</tissue>
    </source>
</reference>
<accession>A0A0K2V350</accession>
<evidence type="ECO:0000313" key="1">
    <source>
        <dbReference type="EMBL" id="CDW44968.1"/>
    </source>
</evidence>
<dbReference type="AlphaFoldDB" id="A0A0K2V350"/>
<organism evidence="1">
    <name type="scientific">Lepeophtheirus salmonis</name>
    <name type="common">Salmon louse</name>
    <name type="synonym">Caligus salmonis</name>
    <dbReference type="NCBI Taxonomy" id="72036"/>
    <lineage>
        <taxon>Eukaryota</taxon>
        <taxon>Metazoa</taxon>
        <taxon>Ecdysozoa</taxon>
        <taxon>Arthropoda</taxon>
        <taxon>Crustacea</taxon>
        <taxon>Multicrustacea</taxon>
        <taxon>Hexanauplia</taxon>
        <taxon>Copepoda</taxon>
        <taxon>Siphonostomatoida</taxon>
        <taxon>Caligidae</taxon>
        <taxon>Lepeophtheirus</taxon>
    </lineage>
</organism>
<dbReference type="EMBL" id="HACA01027607">
    <property type="protein sequence ID" value="CDW44968.1"/>
    <property type="molecule type" value="Transcribed_RNA"/>
</dbReference>
<protein>
    <submittedName>
        <fullName evidence="1">Uncharacterized protein</fullName>
    </submittedName>
</protein>
<name>A0A0K2V350_LEPSM</name>